<comment type="caution">
    <text evidence="2">The sequence shown here is derived from an EMBL/GenBank/DDBJ whole genome shotgun (WGS) entry which is preliminary data.</text>
</comment>
<evidence type="ECO:0000259" key="1">
    <source>
        <dbReference type="SMART" id="SM00507"/>
    </source>
</evidence>
<dbReference type="PANTHER" id="PTHR33877:SF1">
    <property type="entry name" value="TYPE IV METHYL-DIRECTED RESTRICTION ENZYME ECOKMCRA"/>
    <property type="match status" value="1"/>
</dbReference>
<dbReference type="GO" id="GO:0004519">
    <property type="term" value="F:endonuclease activity"/>
    <property type="evidence" value="ECO:0007669"/>
    <property type="project" value="UniProtKB-KW"/>
</dbReference>
<evidence type="ECO:0000313" key="3">
    <source>
        <dbReference type="Proteomes" id="UP001524586"/>
    </source>
</evidence>
<dbReference type="RefSeq" id="WP_256613812.1">
    <property type="nucleotide sequence ID" value="NZ_JANIBK010000009.1"/>
</dbReference>
<feature type="domain" description="HNH nuclease" evidence="1">
    <location>
        <begin position="162"/>
        <end position="212"/>
    </location>
</feature>
<sequence length="218" mass="24145">MFKNKVIERITKEFGTPSRQTVKVTAWEIGSNLGVVVQTDQPNKEDQAFVWLPYPPDSESVPEIALEYAAESGRHSNTYPSAGLERGKPALKLIVTSTQELDDLISYIQAFKAFAPLPKVKANPEIDQSSESITTDTLIPVDVSSMPKAKPVKPRREAIPRSVQREVWQRDGGKCVECDSKAKLCFDHIVPFSKGGSNSVRNLQLLCESCNLSKGNRI</sequence>
<dbReference type="Pfam" id="PF01844">
    <property type="entry name" value="HNH"/>
    <property type="match status" value="1"/>
</dbReference>
<dbReference type="Proteomes" id="UP001524586">
    <property type="component" value="Unassembled WGS sequence"/>
</dbReference>
<keyword evidence="2" id="KW-0378">Hydrolase</keyword>
<dbReference type="Gene3D" id="1.10.30.50">
    <property type="match status" value="1"/>
</dbReference>
<keyword evidence="2" id="KW-0540">Nuclease</keyword>
<accession>A0ABT1U0Z7</accession>
<dbReference type="InterPro" id="IPR052892">
    <property type="entry name" value="NA-targeting_endonuclease"/>
</dbReference>
<gene>
    <name evidence="2" type="ORF">NP596_03360</name>
</gene>
<protein>
    <submittedName>
        <fullName evidence="2">HNH endonuclease</fullName>
    </submittedName>
</protein>
<dbReference type="InterPro" id="IPR002711">
    <property type="entry name" value="HNH"/>
</dbReference>
<keyword evidence="3" id="KW-1185">Reference proteome</keyword>
<name>A0ABT1U0Z7_9GAMM</name>
<reference evidence="2 3" key="1">
    <citation type="submission" date="2022-07" db="EMBL/GenBank/DDBJ databases">
        <title>Methylomonas rivi sp. nov., Methylomonas rosea sp. nov., Methylomonas aureus sp. nov. and Methylomonas subterranea sp. nov., four novel methanotrophs isolated from a freshwater creek and the deep terrestrial subsurface.</title>
        <authorList>
            <person name="Abin C."/>
            <person name="Sankaranarayanan K."/>
            <person name="Garner C."/>
            <person name="Sindelar R."/>
            <person name="Kotary K."/>
            <person name="Garner R."/>
            <person name="Barclay S."/>
            <person name="Lawson P."/>
            <person name="Krumholz L."/>
        </authorList>
    </citation>
    <scope>NUCLEOTIDE SEQUENCE [LARGE SCALE GENOMIC DNA]</scope>
    <source>
        <strain evidence="2 3">WSC-6</strain>
    </source>
</reference>
<keyword evidence="2" id="KW-0255">Endonuclease</keyword>
<proteinExistence type="predicted"/>
<dbReference type="SMART" id="SM00507">
    <property type="entry name" value="HNHc"/>
    <property type="match status" value="1"/>
</dbReference>
<dbReference type="InterPro" id="IPR003615">
    <property type="entry name" value="HNH_nuc"/>
</dbReference>
<dbReference type="CDD" id="cd00085">
    <property type="entry name" value="HNHc"/>
    <property type="match status" value="1"/>
</dbReference>
<organism evidence="2 3">
    <name type="scientific">Methylomonas rivi</name>
    <dbReference type="NCBI Taxonomy" id="2952226"/>
    <lineage>
        <taxon>Bacteria</taxon>
        <taxon>Pseudomonadati</taxon>
        <taxon>Pseudomonadota</taxon>
        <taxon>Gammaproteobacteria</taxon>
        <taxon>Methylococcales</taxon>
        <taxon>Methylococcaceae</taxon>
        <taxon>Methylomonas</taxon>
    </lineage>
</organism>
<dbReference type="PANTHER" id="PTHR33877">
    <property type="entry name" value="SLL1193 PROTEIN"/>
    <property type="match status" value="1"/>
</dbReference>
<evidence type="ECO:0000313" key="2">
    <source>
        <dbReference type="EMBL" id="MCQ8127486.1"/>
    </source>
</evidence>
<dbReference type="EMBL" id="JANIBK010000009">
    <property type="protein sequence ID" value="MCQ8127486.1"/>
    <property type="molecule type" value="Genomic_DNA"/>
</dbReference>